<protein>
    <submittedName>
        <fullName evidence="1">Uncharacterized protein</fullName>
    </submittedName>
</protein>
<proteinExistence type="predicted"/>
<sequence>APTDGAEPEAHYMGRRMAEPKLKDPNYVCIEARRWMDWQSGATVQIVRG</sequence>
<organism evidence="1">
    <name type="scientific">marine sediment metagenome</name>
    <dbReference type="NCBI Taxonomy" id="412755"/>
    <lineage>
        <taxon>unclassified sequences</taxon>
        <taxon>metagenomes</taxon>
        <taxon>ecological metagenomes</taxon>
    </lineage>
</organism>
<accession>X0URJ8</accession>
<comment type="caution">
    <text evidence="1">The sequence shown here is derived from an EMBL/GenBank/DDBJ whole genome shotgun (WGS) entry which is preliminary data.</text>
</comment>
<feature type="non-terminal residue" evidence="1">
    <location>
        <position position="1"/>
    </location>
</feature>
<evidence type="ECO:0000313" key="1">
    <source>
        <dbReference type="EMBL" id="GAG01872.1"/>
    </source>
</evidence>
<dbReference type="EMBL" id="BARS01025235">
    <property type="protein sequence ID" value="GAG01872.1"/>
    <property type="molecule type" value="Genomic_DNA"/>
</dbReference>
<dbReference type="AlphaFoldDB" id="X0URJ8"/>
<name>X0URJ8_9ZZZZ</name>
<gene>
    <name evidence="1" type="ORF">S01H1_39912</name>
</gene>
<reference evidence="1" key="1">
    <citation type="journal article" date="2014" name="Front. Microbiol.">
        <title>High frequency of phylogenetically diverse reductive dehalogenase-homologous genes in deep subseafloor sedimentary metagenomes.</title>
        <authorList>
            <person name="Kawai M."/>
            <person name="Futagami T."/>
            <person name="Toyoda A."/>
            <person name="Takaki Y."/>
            <person name="Nishi S."/>
            <person name="Hori S."/>
            <person name="Arai W."/>
            <person name="Tsubouchi T."/>
            <person name="Morono Y."/>
            <person name="Uchiyama I."/>
            <person name="Ito T."/>
            <person name="Fujiyama A."/>
            <person name="Inagaki F."/>
            <person name="Takami H."/>
        </authorList>
    </citation>
    <scope>NUCLEOTIDE SEQUENCE</scope>
    <source>
        <strain evidence="1">Expedition CK06-06</strain>
    </source>
</reference>